<dbReference type="InterPro" id="IPR043472">
    <property type="entry name" value="Macro_dom-like"/>
</dbReference>
<dbReference type="PROSITE" id="PS51154">
    <property type="entry name" value="MACRO"/>
    <property type="match status" value="1"/>
</dbReference>
<dbReference type="NCBIfam" id="NF001664">
    <property type="entry name" value="PRK00431.1-6"/>
    <property type="match status" value="1"/>
</dbReference>
<dbReference type="SMART" id="SM00506">
    <property type="entry name" value="A1pp"/>
    <property type="match status" value="1"/>
</dbReference>
<organism evidence="3 4">
    <name type="scientific">Podospora didyma</name>
    <dbReference type="NCBI Taxonomy" id="330526"/>
    <lineage>
        <taxon>Eukaryota</taxon>
        <taxon>Fungi</taxon>
        <taxon>Dikarya</taxon>
        <taxon>Ascomycota</taxon>
        <taxon>Pezizomycotina</taxon>
        <taxon>Sordariomycetes</taxon>
        <taxon>Sordariomycetidae</taxon>
        <taxon>Sordariales</taxon>
        <taxon>Podosporaceae</taxon>
        <taxon>Podospora</taxon>
    </lineage>
</organism>
<evidence type="ECO:0000256" key="1">
    <source>
        <dbReference type="SAM" id="MobiDB-lite"/>
    </source>
</evidence>
<dbReference type="SUPFAM" id="SSF52949">
    <property type="entry name" value="Macro domain-like"/>
    <property type="match status" value="1"/>
</dbReference>
<evidence type="ECO:0000259" key="2">
    <source>
        <dbReference type="PROSITE" id="PS51154"/>
    </source>
</evidence>
<dbReference type="Pfam" id="PF01661">
    <property type="entry name" value="Macro"/>
    <property type="match status" value="1"/>
</dbReference>
<feature type="compositionally biased region" description="Basic and acidic residues" evidence="1">
    <location>
        <begin position="239"/>
        <end position="263"/>
    </location>
</feature>
<evidence type="ECO:0000313" key="4">
    <source>
        <dbReference type="Proteomes" id="UP001285441"/>
    </source>
</evidence>
<accession>A0AAE0U3I2</accession>
<dbReference type="AlphaFoldDB" id="A0AAE0U3I2"/>
<protein>
    <recommendedName>
        <fullName evidence="2">Macro domain-containing protein</fullName>
    </recommendedName>
</protein>
<feature type="domain" description="Macro" evidence="2">
    <location>
        <begin position="47"/>
        <end position="227"/>
    </location>
</feature>
<reference evidence="3" key="1">
    <citation type="journal article" date="2023" name="Mol. Phylogenet. Evol.">
        <title>Genome-scale phylogeny and comparative genomics of the fungal order Sordariales.</title>
        <authorList>
            <person name="Hensen N."/>
            <person name="Bonometti L."/>
            <person name="Westerberg I."/>
            <person name="Brannstrom I.O."/>
            <person name="Guillou S."/>
            <person name="Cros-Aarteil S."/>
            <person name="Calhoun S."/>
            <person name="Haridas S."/>
            <person name="Kuo A."/>
            <person name="Mondo S."/>
            <person name="Pangilinan J."/>
            <person name="Riley R."/>
            <person name="LaButti K."/>
            <person name="Andreopoulos B."/>
            <person name="Lipzen A."/>
            <person name="Chen C."/>
            <person name="Yan M."/>
            <person name="Daum C."/>
            <person name="Ng V."/>
            <person name="Clum A."/>
            <person name="Steindorff A."/>
            <person name="Ohm R.A."/>
            <person name="Martin F."/>
            <person name="Silar P."/>
            <person name="Natvig D.O."/>
            <person name="Lalanne C."/>
            <person name="Gautier V."/>
            <person name="Ament-Velasquez S.L."/>
            <person name="Kruys A."/>
            <person name="Hutchinson M.I."/>
            <person name="Powell A.J."/>
            <person name="Barry K."/>
            <person name="Miller A.N."/>
            <person name="Grigoriev I.V."/>
            <person name="Debuchy R."/>
            <person name="Gladieux P."/>
            <person name="Hiltunen Thoren M."/>
            <person name="Johannesson H."/>
        </authorList>
    </citation>
    <scope>NUCLEOTIDE SEQUENCE</scope>
    <source>
        <strain evidence="3">CBS 232.78</strain>
    </source>
</reference>
<dbReference type="PANTHER" id="PTHR11106">
    <property type="entry name" value="GANGLIOSIDE INDUCED DIFFERENTIATION ASSOCIATED PROTEIN 2-RELATED"/>
    <property type="match status" value="1"/>
</dbReference>
<proteinExistence type="predicted"/>
<reference evidence="3" key="2">
    <citation type="submission" date="2023-06" db="EMBL/GenBank/DDBJ databases">
        <authorList>
            <consortium name="Lawrence Berkeley National Laboratory"/>
            <person name="Haridas S."/>
            <person name="Hensen N."/>
            <person name="Bonometti L."/>
            <person name="Westerberg I."/>
            <person name="Brannstrom I.O."/>
            <person name="Guillou S."/>
            <person name="Cros-Aarteil S."/>
            <person name="Calhoun S."/>
            <person name="Kuo A."/>
            <person name="Mondo S."/>
            <person name="Pangilinan J."/>
            <person name="Riley R."/>
            <person name="LaButti K."/>
            <person name="Andreopoulos B."/>
            <person name="Lipzen A."/>
            <person name="Chen C."/>
            <person name="Yanf M."/>
            <person name="Daum C."/>
            <person name="Ng V."/>
            <person name="Clum A."/>
            <person name="Steindorff A."/>
            <person name="Ohm R."/>
            <person name="Martin F."/>
            <person name="Silar P."/>
            <person name="Natvig D."/>
            <person name="Lalanne C."/>
            <person name="Gautier V."/>
            <person name="Ament-velasquez S.L."/>
            <person name="Kruys A."/>
            <person name="Hutchinson M.I."/>
            <person name="Powell A.J."/>
            <person name="Barry K."/>
            <person name="Miller A.N."/>
            <person name="Grigoriev I.V."/>
            <person name="Debuchy R."/>
            <person name="Gladieux P."/>
            <person name="Thoren M.H."/>
            <person name="Johannesson H."/>
        </authorList>
    </citation>
    <scope>NUCLEOTIDE SEQUENCE</scope>
    <source>
        <strain evidence="3">CBS 232.78</strain>
    </source>
</reference>
<sequence>MPLRPRLKMATIIQASDIPSLSLLYKLHKLEPAPADTKPRPTLIGPSTIPAPSKALNDRVGLFRGDITTLAVDAIVNAANRSLLGGGGVDGAIHRAAGPGLLEECRKLNGCPTGFCKITGAYDLPCRKVIHAVGPIYDDYDSEKSERQLTSCYSESLSLAADNSCETIAFSGISTGVYGYPSRAAAPAALSAVRKFLEEDNRIRKVIFTTFEKKDVDAYNESLPMFFPPVPDQEVSAADEAKAKEKQAEAKKEKEATEAELDAKAQAVADELPSPPTADPSETDHVDKKQKHDQA</sequence>
<dbReference type="EMBL" id="JAULSW010000002">
    <property type="protein sequence ID" value="KAK3389542.1"/>
    <property type="molecule type" value="Genomic_DNA"/>
</dbReference>
<keyword evidence="4" id="KW-1185">Reference proteome</keyword>
<dbReference type="Gene3D" id="3.40.220.10">
    <property type="entry name" value="Leucine Aminopeptidase, subunit E, domain 1"/>
    <property type="match status" value="1"/>
</dbReference>
<feature type="compositionally biased region" description="Basic and acidic residues" evidence="1">
    <location>
        <begin position="282"/>
        <end position="295"/>
    </location>
</feature>
<dbReference type="Proteomes" id="UP001285441">
    <property type="component" value="Unassembled WGS sequence"/>
</dbReference>
<dbReference type="CDD" id="cd02908">
    <property type="entry name" value="Macro_OAADPr_deacetylase"/>
    <property type="match status" value="1"/>
</dbReference>
<evidence type="ECO:0000313" key="3">
    <source>
        <dbReference type="EMBL" id="KAK3389542.1"/>
    </source>
</evidence>
<dbReference type="InterPro" id="IPR002589">
    <property type="entry name" value="Macro_dom"/>
</dbReference>
<dbReference type="PANTHER" id="PTHR11106:SF27">
    <property type="entry name" value="MACRO DOMAIN-CONTAINING PROTEIN"/>
    <property type="match status" value="1"/>
</dbReference>
<comment type="caution">
    <text evidence="3">The sequence shown here is derived from an EMBL/GenBank/DDBJ whole genome shotgun (WGS) entry which is preliminary data.</text>
</comment>
<gene>
    <name evidence="3" type="ORF">B0H63DRAFT_463939</name>
</gene>
<name>A0AAE0U3I2_9PEZI</name>
<feature type="region of interest" description="Disordered" evidence="1">
    <location>
        <begin position="230"/>
        <end position="295"/>
    </location>
</feature>